<gene>
    <name evidence="1" type="ORF">PCANC_21662</name>
</gene>
<evidence type="ECO:0000313" key="2">
    <source>
        <dbReference type="Proteomes" id="UP000235388"/>
    </source>
</evidence>
<dbReference type="EMBL" id="PGCJ01000981">
    <property type="protein sequence ID" value="PLW12459.1"/>
    <property type="molecule type" value="Genomic_DNA"/>
</dbReference>
<keyword evidence="2" id="KW-1185">Reference proteome</keyword>
<dbReference type="AlphaFoldDB" id="A0A2N5SGY4"/>
<accession>A0A2N5SGY4</accession>
<evidence type="ECO:0000313" key="1">
    <source>
        <dbReference type="EMBL" id="PLW12459.1"/>
    </source>
</evidence>
<sequence>MDEIYKTYPIITENNCVIPSYPHPTNNNKFILLTPGAVGTWGRELLKRTPGISIKAPPPSLKYKDCKNPSSPAKDLGAKTPAIDQAQIVAIATAVAQAQVIAEAKIRAQASVRAASPGASSKHDTQNGTLSNCLDFGVVEDKDMILHILMTNEVDQYHLFKGNILTHDQLLKAGLNTRGEFMALACQCHSMCFYWNPVLMILQVSSK</sequence>
<comment type="caution">
    <text evidence="1">The sequence shown here is derived from an EMBL/GenBank/DDBJ whole genome shotgun (WGS) entry which is preliminary data.</text>
</comment>
<proteinExistence type="predicted"/>
<protein>
    <submittedName>
        <fullName evidence="1">Uncharacterized protein</fullName>
    </submittedName>
</protein>
<dbReference type="Proteomes" id="UP000235388">
    <property type="component" value="Unassembled WGS sequence"/>
</dbReference>
<name>A0A2N5SGY4_9BASI</name>
<reference evidence="1 2" key="1">
    <citation type="submission" date="2017-11" db="EMBL/GenBank/DDBJ databases">
        <title>De novo assembly and phasing of dikaryotic genomes from two isolates of Puccinia coronata f. sp. avenae, the causal agent of oat crown rust.</title>
        <authorList>
            <person name="Miller M.E."/>
            <person name="Zhang Y."/>
            <person name="Omidvar V."/>
            <person name="Sperschneider J."/>
            <person name="Schwessinger B."/>
            <person name="Raley C."/>
            <person name="Palmer J.M."/>
            <person name="Garnica D."/>
            <person name="Upadhyaya N."/>
            <person name="Rathjen J."/>
            <person name="Taylor J.M."/>
            <person name="Park R.F."/>
            <person name="Dodds P.N."/>
            <person name="Hirsch C.D."/>
            <person name="Kianian S.F."/>
            <person name="Figueroa M."/>
        </authorList>
    </citation>
    <scope>NUCLEOTIDE SEQUENCE [LARGE SCALE GENOMIC DNA]</scope>
    <source>
        <strain evidence="1">12NC29</strain>
    </source>
</reference>
<organism evidence="1 2">
    <name type="scientific">Puccinia coronata f. sp. avenae</name>
    <dbReference type="NCBI Taxonomy" id="200324"/>
    <lineage>
        <taxon>Eukaryota</taxon>
        <taxon>Fungi</taxon>
        <taxon>Dikarya</taxon>
        <taxon>Basidiomycota</taxon>
        <taxon>Pucciniomycotina</taxon>
        <taxon>Pucciniomycetes</taxon>
        <taxon>Pucciniales</taxon>
        <taxon>Pucciniaceae</taxon>
        <taxon>Puccinia</taxon>
    </lineage>
</organism>